<keyword evidence="2" id="KW-1185">Reference proteome</keyword>
<evidence type="ECO:0000313" key="1">
    <source>
        <dbReference type="EMBL" id="PWH85651.1"/>
    </source>
</evidence>
<reference evidence="1 2" key="2">
    <citation type="submission" date="2018-05" db="EMBL/GenBank/DDBJ databases">
        <authorList>
            <person name="Lanie J.A."/>
            <person name="Ng W.-L."/>
            <person name="Kazmierczak K.M."/>
            <person name="Andrzejewski T.M."/>
            <person name="Davidsen T.M."/>
            <person name="Wayne K.J."/>
            <person name="Tettelin H."/>
            <person name="Glass J.I."/>
            <person name="Rusch D."/>
            <person name="Podicherti R."/>
            <person name="Tsui H.-C.T."/>
            <person name="Winkler M.E."/>
        </authorList>
    </citation>
    <scope>NUCLEOTIDE SEQUENCE [LARGE SCALE GENOMIC DNA]</scope>
    <source>
        <strain evidence="1 2">C305</strain>
    </source>
</reference>
<gene>
    <name evidence="1" type="ORF">DIT68_08430</name>
</gene>
<dbReference type="EMBL" id="QFRJ01000005">
    <property type="protein sequence ID" value="PWH85651.1"/>
    <property type="molecule type" value="Genomic_DNA"/>
</dbReference>
<dbReference type="Proteomes" id="UP000245370">
    <property type="component" value="Unassembled WGS sequence"/>
</dbReference>
<protein>
    <recommendedName>
        <fullName evidence="3">Bacterial surface antigen (D15) domain-containing protein</fullName>
    </recommendedName>
</protein>
<comment type="caution">
    <text evidence="1">The sequence shown here is derived from an EMBL/GenBank/DDBJ whole genome shotgun (WGS) entry which is preliminary data.</text>
</comment>
<accession>A0A2U2XD65</accession>
<name>A0A2U2XD65_9FLAO</name>
<organism evidence="1 2">
    <name type="scientific">Brumimicrobium oceani</name>
    <dbReference type="NCBI Taxonomy" id="2100725"/>
    <lineage>
        <taxon>Bacteria</taxon>
        <taxon>Pseudomonadati</taxon>
        <taxon>Bacteroidota</taxon>
        <taxon>Flavobacteriia</taxon>
        <taxon>Flavobacteriales</taxon>
        <taxon>Crocinitomicaceae</taxon>
        <taxon>Brumimicrobium</taxon>
    </lineage>
</organism>
<dbReference type="Gene3D" id="3.10.20.310">
    <property type="entry name" value="membrane protein fhac"/>
    <property type="match status" value="1"/>
</dbReference>
<evidence type="ECO:0000313" key="2">
    <source>
        <dbReference type="Proteomes" id="UP000245370"/>
    </source>
</evidence>
<dbReference type="AlphaFoldDB" id="A0A2U2XD65"/>
<sequence>MMLLVILSSFSIWGQNSYQLSFISQENEPFSPKKDLFLDTQEEIIQYLAKLRSKHIKQGYVLASVDSIFYMDQVAQIYYYRGEKFEKLSISYDEEDAFIISKVPRMNERMISKLPFKPALVEQLLQGINLYLNENAYPFSKVFLTIDEIKPGVSKAHLHIEKGPPVKIKTIFIKGESKVHDQFVSNAIAIKEGDDYNGTLLKNISNKISQIQFIKEIRPYEVLFTPDGADLYLYLESVPVSLINGIVGLQPDPVTEKTVVTGDVRLKLLNILKRGEELDINWKSLQPKTQELDLSFSFPFLFNTPFGIDTKFDLYKQDSTFLSTNINLGIRYFLTGGSYIKVFYQANNSNLLSGASSIANSNLSSLSNNSYGIGLYRNNVDFLPNPSKGFRLSMDISAGRRKSRATPEDTTTISTTFKGNLNMEIFFPLARRHVLRLANSTRSYYAPKIYQNEVFRFGGLTSQRGFNEELLFATTLTTFTAEYRFLVDRTSHAFAFFDQSFYENNSREYVSDDPYGFGVGFSFGTNIGIFSISYALGKQFNNPIELRDGKVHFGYVTYF</sequence>
<reference evidence="1 2" key="1">
    <citation type="submission" date="2018-05" db="EMBL/GenBank/DDBJ databases">
        <title>Brumimicrobium oceani sp. nov., isolated from coastal sediment.</title>
        <authorList>
            <person name="Kou Y."/>
        </authorList>
    </citation>
    <scope>NUCLEOTIDE SEQUENCE [LARGE SCALE GENOMIC DNA]</scope>
    <source>
        <strain evidence="1 2">C305</strain>
    </source>
</reference>
<proteinExistence type="predicted"/>
<dbReference type="Gene3D" id="2.40.160.50">
    <property type="entry name" value="membrane protein fhac: a member of the omp85/tpsb transporter family"/>
    <property type="match status" value="1"/>
</dbReference>
<evidence type="ECO:0008006" key="3">
    <source>
        <dbReference type="Google" id="ProtNLM"/>
    </source>
</evidence>